<sequence length="1152" mass="132562">MAFDINANKKILKRLSLVEGGGFVNFASNINRAKTVNDKILIIGSGGIGGKAVTRLKSEIYKKFEIPEGKEKPDNIEFLYLDSDRDELERSCNKDINGIGLNSEDTCQIYSPAAGGIFKHYDWYDKLKDHQKDWYNPTLSPTLSGNGAGGIRQASRYLLTSDGAFGNIVNNIERKINLMMEDGLILGSKIRVFIVAGIGGGTGSGSFMDLAYIVREVINQKGYNEVFKLYGYLFLPDVYEVGGAGKFKIMENGYAALKELDYFMNIEDMEDAGFNMKYSSNFEVTNPKTNVFDTCILITGSRDGVGAIVHSEENAISTVSDFIIDIITSTEMVDGKFMIESFLDNQTHVDVALDQMENTPMNANFKYMVIGSSSIILPFEQVTCYLGYKTMDRIKKLWDKEPSASEITSLMNKLGVSPQRQYNEMYSRAQDRYTMPSTTKDFTKDDVLNGEVDRKVKQEIMCQNEKVFTAYDNIRQEIVTQILREYSLYEKESMKDIDKGPNYLFMAIHGFVKNGQEPINGLITRIEKDLKTEVQQYINGCTSSIQSMEERKQKIKDGMGGRFSMGSGKKIGEYLDLCYQIEMTRNGKVYIYQKINETLDEVVGHLENRVYNYLQGYRETMDEIMKILKENYDIITDPEKTQKSFPNSLVDLSKADENNMRLKRILDHEIEQKKDAELIDSFSDVILNNVDEWTSMEFNVYNPGKSLVAFIEKTYDSIVSKSVEEFLQDYMDKGFDQAVTEICKQLKADSDVCYKTQLDFNLDSLVSNKSVAVPRNAVEFRKKINALDNSTVYDSSDKNKINWIKCYLGVPLYSMSNIEAYEKSYKKTKGVHLNEHNDNYAELPSIHNKKYYSASYVNEDESKICEEISENIDTMIEEELIYKENGEYFARVLYGFTNDEDELNKQIEGFTKQYISDEANKENGQYKLKLNMLEAFANYIGLQISKKFIKPKNSHLTNTVEDLKLATRMSWHLYKNMRATLELYNKVKAEVEKYNEKIMGEIKAQTQAQEEASQFEKDIRLFKKCLDTSLILREANFWRYYINLDEKFTFANYMTFEKIDRDYEMFTCFKKFIGAVQPNQRAVLERLYEHKINDPNLEVGNAIMKKRDEVESDAQTKVSKLNSFEVEMDFLGKGLDDLRKEMINFYKTILEL</sequence>
<keyword evidence="2" id="KW-1185">Reference proteome</keyword>
<protein>
    <submittedName>
        <fullName evidence="1">Tubulin-like doman-containing protein</fullName>
    </submittedName>
</protein>
<name>A0ABS6DZY2_9FIRM</name>
<evidence type="ECO:0000313" key="2">
    <source>
        <dbReference type="Proteomes" id="UP001196301"/>
    </source>
</evidence>
<dbReference type="Pfam" id="PF13809">
    <property type="entry name" value="Tubulin_2"/>
    <property type="match status" value="1"/>
</dbReference>
<accession>A0ABS6DZY2</accession>
<dbReference type="Proteomes" id="UP001196301">
    <property type="component" value="Unassembled WGS sequence"/>
</dbReference>
<comment type="caution">
    <text evidence="1">The sequence shown here is derived from an EMBL/GenBank/DDBJ whole genome shotgun (WGS) entry which is preliminary data.</text>
</comment>
<gene>
    <name evidence="1" type="ORF">KQI20_11640</name>
</gene>
<dbReference type="EMBL" id="JAHLOQ010000038">
    <property type="protein sequence ID" value="MBU5337094.1"/>
    <property type="molecule type" value="Genomic_DNA"/>
</dbReference>
<dbReference type="RefSeq" id="WP_216571316.1">
    <property type="nucleotide sequence ID" value="NZ_JAHLOQ010000038.1"/>
</dbReference>
<reference evidence="1 2" key="1">
    <citation type="submission" date="2021-06" db="EMBL/GenBank/DDBJ databases">
        <authorList>
            <person name="Sun Q."/>
            <person name="Li D."/>
        </authorList>
    </citation>
    <scope>NUCLEOTIDE SEQUENCE [LARGE SCALE GENOMIC DNA]</scope>
    <source>
        <strain evidence="1 2">N19</strain>
    </source>
</reference>
<proteinExistence type="predicted"/>
<organism evidence="1 2">
    <name type="scientific">Intestinibacter bartlettii</name>
    <dbReference type="NCBI Taxonomy" id="261299"/>
    <lineage>
        <taxon>Bacteria</taxon>
        <taxon>Bacillati</taxon>
        <taxon>Bacillota</taxon>
        <taxon>Clostridia</taxon>
        <taxon>Peptostreptococcales</taxon>
        <taxon>Peptostreptococcaceae</taxon>
        <taxon>Intestinibacter</taxon>
    </lineage>
</organism>
<dbReference type="InterPro" id="IPR025904">
    <property type="entry name" value="Tubulin-like"/>
</dbReference>
<evidence type="ECO:0000313" key="1">
    <source>
        <dbReference type="EMBL" id="MBU5337094.1"/>
    </source>
</evidence>